<organism evidence="1 2">
    <name type="scientific">Hyaloscypha bicolor E</name>
    <dbReference type="NCBI Taxonomy" id="1095630"/>
    <lineage>
        <taxon>Eukaryota</taxon>
        <taxon>Fungi</taxon>
        <taxon>Dikarya</taxon>
        <taxon>Ascomycota</taxon>
        <taxon>Pezizomycotina</taxon>
        <taxon>Leotiomycetes</taxon>
        <taxon>Helotiales</taxon>
        <taxon>Hyaloscyphaceae</taxon>
        <taxon>Hyaloscypha</taxon>
        <taxon>Hyaloscypha bicolor</taxon>
    </lineage>
</organism>
<dbReference type="RefSeq" id="XP_024738013.1">
    <property type="nucleotide sequence ID" value="XM_024888448.1"/>
</dbReference>
<evidence type="ECO:0000313" key="1">
    <source>
        <dbReference type="EMBL" id="PMD61109.1"/>
    </source>
</evidence>
<dbReference type="OrthoDB" id="4772757at2759"/>
<dbReference type="InParanoid" id="A0A2J6TDP1"/>
<sequence>MMYWRVGRFGSLGPQIGVRPFFVACVNLLTWWRDAPYIKKELNKDLDSFIGSKMDGIKLLTSHIKQDITQKLGKGNDRWPTATAEIRNAINRVPGNMVVIYEETLKNVKKERGSSMKSILIWLMRQLRLLHKDEIAAAVGLAEAGLVAQICSKALVEQWSQSVTVGGQVQALEVLRFTHFSAKDYLETVQLGSPESENRKSHVWTILPRMTPNPMLRRSDRRCLQHAVEYWFQHYKLIEDIKMLDRSGSEGLLLLLKTYFGVIFHDFRYSSQYSEDSPLSAFKWLYRHLDARYGYHRGPVPSFFRKIRRRGWADYDHPDFAGGMTAMDQSDPIATDPIKYTQSLGLDTEDIVEPERKLDPPCKLGRQLQT</sequence>
<accession>A0A2J6TDP1</accession>
<dbReference type="AlphaFoldDB" id="A0A2J6TDP1"/>
<reference evidence="1 2" key="1">
    <citation type="submission" date="2016-04" db="EMBL/GenBank/DDBJ databases">
        <title>A degradative enzymes factory behind the ericoid mycorrhizal symbiosis.</title>
        <authorList>
            <consortium name="DOE Joint Genome Institute"/>
            <person name="Martino E."/>
            <person name="Morin E."/>
            <person name="Grelet G."/>
            <person name="Kuo A."/>
            <person name="Kohler A."/>
            <person name="Daghino S."/>
            <person name="Barry K."/>
            <person name="Choi C."/>
            <person name="Cichocki N."/>
            <person name="Clum A."/>
            <person name="Copeland A."/>
            <person name="Hainaut M."/>
            <person name="Haridas S."/>
            <person name="Labutti K."/>
            <person name="Lindquist E."/>
            <person name="Lipzen A."/>
            <person name="Khouja H.-R."/>
            <person name="Murat C."/>
            <person name="Ohm R."/>
            <person name="Olson A."/>
            <person name="Spatafora J."/>
            <person name="Veneault-Fourrey C."/>
            <person name="Henrissat B."/>
            <person name="Grigoriev I."/>
            <person name="Martin F."/>
            <person name="Perotto S."/>
        </authorList>
    </citation>
    <scope>NUCLEOTIDE SEQUENCE [LARGE SCALE GENOMIC DNA]</scope>
    <source>
        <strain evidence="1 2">E</strain>
    </source>
</reference>
<dbReference type="Proteomes" id="UP000235371">
    <property type="component" value="Unassembled WGS sequence"/>
</dbReference>
<gene>
    <name evidence="1" type="ORF">K444DRAFT_719156</name>
</gene>
<proteinExistence type="predicted"/>
<name>A0A2J6TDP1_9HELO</name>
<dbReference type="GeneID" id="36596524"/>
<keyword evidence="2" id="KW-1185">Reference proteome</keyword>
<evidence type="ECO:0000313" key="2">
    <source>
        <dbReference type="Proteomes" id="UP000235371"/>
    </source>
</evidence>
<protein>
    <submittedName>
        <fullName evidence="1">Uncharacterized protein</fullName>
    </submittedName>
</protein>
<dbReference type="EMBL" id="KZ613786">
    <property type="protein sequence ID" value="PMD61109.1"/>
    <property type="molecule type" value="Genomic_DNA"/>
</dbReference>